<dbReference type="AlphaFoldDB" id="A0A3B4DEQ7"/>
<reference evidence="1" key="3">
    <citation type="submission" date="2025-09" db="UniProtKB">
        <authorList>
            <consortium name="Ensembl"/>
        </authorList>
    </citation>
    <scope>IDENTIFICATION</scope>
</reference>
<keyword evidence="2" id="KW-1185">Reference proteome</keyword>
<protein>
    <submittedName>
        <fullName evidence="1">Uncharacterized protein</fullName>
    </submittedName>
</protein>
<proteinExistence type="predicted"/>
<evidence type="ECO:0000313" key="2">
    <source>
        <dbReference type="Proteomes" id="UP001501920"/>
    </source>
</evidence>
<reference evidence="1" key="2">
    <citation type="submission" date="2025-08" db="UniProtKB">
        <authorList>
            <consortium name="Ensembl"/>
        </authorList>
    </citation>
    <scope>IDENTIFICATION</scope>
</reference>
<dbReference type="Proteomes" id="UP001501920">
    <property type="component" value="Chromosome 6"/>
</dbReference>
<accession>A0A3B4DEQ7</accession>
<reference evidence="1 2" key="1">
    <citation type="submission" date="2020-10" db="EMBL/GenBank/DDBJ databases">
        <title>Pygocentrus nattereri (red-bellied piranha) genome, fPygNat1, primary haplotype.</title>
        <authorList>
            <person name="Myers G."/>
            <person name="Meyer A."/>
            <person name="Karagic N."/>
            <person name="Pippel M."/>
            <person name="Winkler S."/>
            <person name="Tracey A."/>
            <person name="Wood J."/>
            <person name="Formenti G."/>
            <person name="Howe K."/>
            <person name="Fedrigo O."/>
            <person name="Jarvis E.D."/>
        </authorList>
    </citation>
    <scope>NUCLEOTIDE SEQUENCE [LARGE SCALE GENOMIC DNA]</scope>
</reference>
<evidence type="ECO:0000313" key="1">
    <source>
        <dbReference type="Ensembl" id="ENSPNAP00000021551.2"/>
    </source>
</evidence>
<sequence length="61" mass="6989">MIIPIILKWYCRPVGNYPAAPCEFNPVQIECYHDDSLAMTFIDLFTLKLWVFAGFVACCSL</sequence>
<organism evidence="1 2">
    <name type="scientific">Pygocentrus nattereri</name>
    <name type="common">Red-bellied piranha</name>
    <dbReference type="NCBI Taxonomy" id="42514"/>
    <lineage>
        <taxon>Eukaryota</taxon>
        <taxon>Metazoa</taxon>
        <taxon>Chordata</taxon>
        <taxon>Craniata</taxon>
        <taxon>Vertebrata</taxon>
        <taxon>Euteleostomi</taxon>
        <taxon>Actinopterygii</taxon>
        <taxon>Neopterygii</taxon>
        <taxon>Teleostei</taxon>
        <taxon>Ostariophysi</taxon>
        <taxon>Characiformes</taxon>
        <taxon>Characoidei</taxon>
        <taxon>Pygocentrus</taxon>
    </lineage>
</organism>
<name>A0A3B4DEQ7_PYGNA</name>
<dbReference type="Ensembl" id="ENSPNAT00000032964.2">
    <property type="protein sequence ID" value="ENSPNAP00000021551.2"/>
    <property type="gene ID" value="ENSPNAG00000028662.2"/>
</dbReference>